<keyword evidence="2" id="KW-1185">Reference proteome</keyword>
<evidence type="ECO:0000313" key="1">
    <source>
        <dbReference type="EMBL" id="KAJ3520088.1"/>
    </source>
</evidence>
<dbReference type="Proteomes" id="UP001148629">
    <property type="component" value="Unassembled WGS sequence"/>
</dbReference>
<sequence length="188" mass="20771">MSQIACSLLAHLGLRNRVLPPIRRLFVSLARLPSITSNPLKNHPGRSAFGSLGKSRAVPDPLSLVFQLPGAPILWRRDTSRGRLDHPNTCNVVTWQLFKTQTLAPSSRGVGGKSSTPSRTSVLSIRSRCWRRPMQERDGFMEQWEPIKGHASVNAMAILTSDAEQHQWAELEASSSPTIPNKTMLKAS</sequence>
<dbReference type="EMBL" id="JANRMS010002987">
    <property type="protein sequence ID" value="KAJ3520088.1"/>
    <property type="molecule type" value="Genomic_DNA"/>
</dbReference>
<proteinExistence type="predicted"/>
<gene>
    <name evidence="1" type="ORF">NM208_g13863</name>
</gene>
<protein>
    <submittedName>
        <fullName evidence="1">Uncharacterized protein</fullName>
    </submittedName>
</protein>
<evidence type="ECO:0000313" key="2">
    <source>
        <dbReference type="Proteomes" id="UP001148629"/>
    </source>
</evidence>
<name>A0ACC1RLQ6_9HYPO</name>
<accession>A0ACC1RLQ6</accession>
<comment type="caution">
    <text evidence="1">The sequence shown here is derived from an EMBL/GenBank/DDBJ whole genome shotgun (WGS) entry which is preliminary data.</text>
</comment>
<reference evidence="1" key="1">
    <citation type="submission" date="2022-08" db="EMBL/GenBank/DDBJ databases">
        <title>Genome Sequence of Fusarium decemcellulare.</title>
        <authorList>
            <person name="Buettner E."/>
        </authorList>
    </citation>
    <scope>NUCLEOTIDE SEQUENCE</scope>
    <source>
        <strain evidence="1">Babe19</strain>
    </source>
</reference>
<organism evidence="1 2">
    <name type="scientific">Fusarium decemcellulare</name>
    <dbReference type="NCBI Taxonomy" id="57161"/>
    <lineage>
        <taxon>Eukaryota</taxon>
        <taxon>Fungi</taxon>
        <taxon>Dikarya</taxon>
        <taxon>Ascomycota</taxon>
        <taxon>Pezizomycotina</taxon>
        <taxon>Sordariomycetes</taxon>
        <taxon>Hypocreomycetidae</taxon>
        <taxon>Hypocreales</taxon>
        <taxon>Nectriaceae</taxon>
        <taxon>Fusarium</taxon>
        <taxon>Fusarium decemcellulare species complex</taxon>
    </lineage>
</organism>